<dbReference type="Proteomes" id="UP001732700">
    <property type="component" value="Chromosome 5C"/>
</dbReference>
<accession>A0ACD5Y0M5</accession>
<evidence type="ECO:0000313" key="1">
    <source>
        <dbReference type="EnsemblPlants" id="AVESA.00010b.r2.5CG0919860.1.CDS.1"/>
    </source>
</evidence>
<name>A0ACD5Y0M5_AVESA</name>
<organism evidence="1 2">
    <name type="scientific">Avena sativa</name>
    <name type="common">Oat</name>
    <dbReference type="NCBI Taxonomy" id="4498"/>
    <lineage>
        <taxon>Eukaryota</taxon>
        <taxon>Viridiplantae</taxon>
        <taxon>Streptophyta</taxon>
        <taxon>Embryophyta</taxon>
        <taxon>Tracheophyta</taxon>
        <taxon>Spermatophyta</taxon>
        <taxon>Magnoliopsida</taxon>
        <taxon>Liliopsida</taxon>
        <taxon>Poales</taxon>
        <taxon>Poaceae</taxon>
        <taxon>BOP clade</taxon>
        <taxon>Pooideae</taxon>
        <taxon>Poodae</taxon>
        <taxon>Poeae</taxon>
        <taxon>Poeae Chloroplast Group 1 (Aveneae type)</taxon>
        <taxon>Aveninae</taxon>
        <taxon>Avena</taxon>
    </lineage>
</organism>
<evidence type="ECO:0000313" key="2">
    <source>
        <dbReference type="Proteomes" id="UP001732700"/>
    </source>
</evidence>
<protein>
    <submittedName>
        <fullName evidence="1">Uncharacterized protein</fullName>
    </submittedName>
</protein>
<dbReference type="EnsemblPlants" id="AVESA.00010b.r2.5CG0919860.1">
    <property type="protein sequence ID" value="AVESA.00010b.r2.5CG0919860.1.CDS.1"/>
    <property type="gene ID" value="AVESA.00010b.r2.5CG0919860"/>
</dbReference>
<sequence length="170" mass="18959">MIGTKIHRFPRGLRLIGDRYIVPSFVALGPYHHGLPHLREAEEVKHAAAYSFCARSGRSVEEVHDKILFVVADARRCYNADDAVERFGDAKFAAMMFLDGCFLLEYINFSSGDDQEEERALLANRMVLSTGPCMLRGIFLSIREPTTSLAGARGAHGILYDQRCGGEFCI</sequence>
<reference evidence="1" key="2">
    <citation type="submission" date="2025-09" db="UniProtKB">
        <authorList>
            <consortium name="EnsemblPlants"/>
        </authorList>
    </citation>
    <scope>IDENTIFICATION</scope>
</reference>
<proteinExistence type="predicted"/>
<reference evidence="1" key="1">
    <citation type="submission" date="2021-05" db="EMBL/GenBank/DDBJ databases">
        <authorList>
            <person name="Scholz U."/>
            <person name="Mascher M."/>
            <person name="Fiebig A."/>
        </authorList>
    </citation>
    <scope>NUCLEOTIDE SEQUENCE [LARGE SCALE GENOMIC DNA]</scope>
</reference>
<keyword evidence="2" id="KW-1185">Reference proteome</keyword>